<feature type="transmembrane region" description="Helical" evidence="1">
    <location>
        <begin position="114"/>
        <end position="141"/>
    </location>
</feature>
<evidence type="ECO:0000313" key="2">
    <source>
        <dbReference type="EMBL" id="TDQ55793.1"/>
    </source>
</evidence>
<dbReference type="EMBL" id="SNYO01000005">
    <property type="protein sequence ID" value="TDQ55793.1"/>
    <property type="molecule type" value="Genomic_DNA"/>
</dbReference>
<organism evidence="2 3">
    <name type="scientific">Actinomycetospora succinea</name>
    <dbReference type="NCBI Taxonomy" id="663603"/>
    <lineage>
        <taxon>Bacteria</taxon>
        <taxon>Bacillati</taxon>
        <taxon>Actinomycetota</taxon>
        <taxon>Actinomycetes</taxon>
        <taxon>Pseudonocardiales</taxon>
        <taxon>Pseudonocardiaceae</taxon>
        <taxon>Actinomycetospora</taxon>
    </lineage>
</organism>
<dbReference type="InterPro" id="IPR021354">
    <property type="entry name" value="DUF2975"/>
</dbReference>
<comment type="caution">
    <text evidence="2">The sequence shown here is derived from an EMBL/GenBank/DDBJ whole genome shotgun (WGS) entry which is preliminary data.</text>
</comment>
<dbReference type="RefSeq" id="WP_133827955.1">
    <property type="nucleotide sequence ID" value="NZ_BAABHR010000072.1"/>
</dbReference>
<sequence>MSPVVIVTLRLLVVLIGIGAVGGQVAILVPLVMELATAGVPAFLVVYAVLGVAALGALEVGLVALWVLLGMVRREAIFDDGAFRWVRVVTGAGFAAALPVAAVCVHYGEIDDAPGLILIGGAIGVGGAAYVLLMLVMRGLLANATVLRRELDEVV</sequence>
<protein>
    <submittedName>
        <fullName evidence="2">DUF2975 family protein</fullName>
    </submittedName>
</protein>
<dbReference type="Proteomes" id="UP000295705">
    <property type="component" value="Unassembled WGS sequence"/>
</dbReference>
<keyword evidence="1" id="KW-0472">Membrane</keyword>
<feature type="transmembrane region" description="Helical" evidence="1">
    <location>
        <begin position="12"/>
        <end position="33"/>
    </location>
</feature>
<feature type="transmembrane region" description="Helical" evidence="1">
    <location>
        <begin position="84"/>
        <end position="108"/>
    </location>
</feature>
<name>A0A4R6V694_9PSEU</name>
<keyword evidence="3" id="KW-1185">Reference proteome</keyword>
<proteinExistence type="predicted"/>
<accession>A0A4R6V694</accession>
<feature type="transmembrane region" description="Helical" evidence="1">
    <location>
        <begin position="45"/>
        <end position="72"/>
    </location>
</feature>
<evidence type="ECO:0000256" key="1">
    <source>
        <dbReference type="SAM" id="Phobius"/>
    </source>
</evidence>
<keyword evidence="1" id="KW-0812">Transmembrane</keyword>
<dbReference type="AlphaFoldDB" id="A0A4R6V694"/>
<keyword evidence="1" id="KW-1133">Transmembrane helix</keyword>
<reference evidence="2 3" key="1">
    <citation type="submission" date="2019-03" db="EMBL/GenBank/DDBJ databases">
        <title>Genomic Encyclopedia of Type Strains, Phase IV (KMG-IV): sequencing the most valuable type-strain genomes for metagenomic binning, comparative biology and taxonomic classification.</title>
        <authorList>
            <person name="Goeker M."/>
        </authorList>
    </citation>
    <scope>NUCLEOTIDE SEQUENCE [LARGE SCALE GENOMIC DNA]</scope>
    <source>
        <strain evidence="2 3">DSM 45775</strain>
    </source>
</reference>
<gene>
    <name evidence="2" type="ORF">EV188_105189</name>
</gene>
<dbReference type="Pfam" id="PF11188">
    <property type="entry name" value="DUF2975"/>
    <property type="match status" value="1"/>
</dbReference>
<evidence type="ECO:0000313" key="3">
    <source>
        <dbReference type="Proteomes" id="UP000295705"/>
    </source>
</evidence>